<evidence type="ECO:0000313" key="1">
    <source>
        <dbReference type="EMBL" id="SBT77434.1"/>
    </source>
</evidence>
<evidence type="ECO:0000313" key="2">
    <source>
        <dbReference type="Proteomes" id="UP000243200"/>
    </source>
</evidence>
<dbReference type="VEuPathDB" id="PlasmoDB:PocGH01_10018200"/>
<dbReference type="CDD" id="cd21455">
    <property type="entry name" value="DLC-like_DYNLT1_DYNLT3"/>
    <property type="match status" value="1"/>
</dbReference>
<dbReference type="GO" id="GO:0005737">
    <property type="term" value="C:cytoplasm"/>
    <property type="evidence" value="ECO:0007669"/>
    <property type="project" value="TreeGrafter"/>
</dbReference>
<dbReference type="GO" id="GO:0045505">
    <property type="term" value="F:dynein intermediate chain binding"/>
    <property type="evidence" value="ECO:0007669"/>
    <property type="project" value="TreeGrafter"/>
</dbReference>
<reference evidence="1 2" key="1">
    <citation type="submission" date="2016-06" db="EMBL/GenBank/DDBJ databases">
        <authorList>
            <consortium name="Pathogen Informatics"/>
        </authorList>
    </citation>
    <scope>NUCLEOTIDE SEQUENCE [LARGE SCALE GENOMIC DNA]</scope>
    <source>
        <strain evidence="1">PowCR01</strain>
    </source>
</reference>
<dbReference type="Pfam" id="PF03645">
    <property type="entry name" value="Tctex-1"/>
    <property type="match status" value="1"/>
</dbReference>
<dbReference type="VEuPathDB" id="PlasmoDB:POWCR01_100013400"/>
<dbReference type="PANTHER" id="PTHR21255:SF4">
    <property type="entry name" value="DYNEIN LIGHT CHAIN TCTEX-TYPE"/>
    <property type="match status" value="1"/>
</dbReference>
<dbReference type="OrthoDB" id="10059120at2759"/>
<dbReference type="GO" id="GO:0005868">
    <property type="term" value="C:cytoplasmic dynein complex"/>
    <property type="evidence" value="ECO:0007669"/>
    <property type="project" value="TreeGrafter"/>
</dbReference>
<proteinExistence type="predicted"/>
<name>A0A1C3KTF3_PLAOA</name>
<dbReference type="InterPro" id="IPR038586">
    <property type="entry name" value="Tctex-1-like_sf"/>
</dbReference>
<gene>
    <name evidence="1" type="primary">PowCR01_100013400</name>
    <name evidence="1" type="ORF">POWCR01_100013400</name>
</gene>
<dbReference type="Proteomes" id="UP000243200">
    <property type="component" value="Chromosome 10"/>
</dbReference>
<dbReference type="Gene3D" id="3.30.1140.40">
    <property type="entry name" value="Tctex-1"/>
    <property type="match status" value="1"/>
</dbReference>
<dbReference type="EMBL" id="LT594514">
    <property type="protein sequence ID" value="SBT77434.1"/>
    <property type="molecule type" value="Genomic_DNA"/>
</dbReference>
<sequence length="116" mass="13815">MRNDDTIWEEHGCVEKIYSIVDDVLRNKTYSNNEINKWSNIICEESMSFLYSKMLPLKYIISCYILKSANTETSLRFSTYWDKADKHLQICWPHDHRDCNMLCYVNVYLVNISDGE</sequence>
<protein>
    <submittedName>
        <fullName evidence="1">Dynein light chain Tctex-type, putative</fullName>
    </submittedName>
</protein>
<dbReference type="AlphaFoldDB" id="A0A1C3KTF3"/>
<dbReference type="InterPro" id="IPR005334">
    <property type="entry name" value="Tctex-1-like"/>
</dbReference>
<dbReference type="GO" id="GO:0007018">
    <property type="term" value="P:microtubule-based movement"/>
    <property type="evidence" value="ECO:0007669"/>
    <property type="project" value="TreeGrafter"/>
</dbReference>
<dbReference type="PANTHER" id="PTHR21255">
    <property type="entry name" value="T-COMPLEX-ASSOCIATED-TESTIS-EXPRESSED 1/ DYNEIN LIGHT CHAIN"/>
    <property type="match status" value="1"/>
</dbReference>
<organism evidence="1 2">
    <name type="scientific">Plasmodium ovale</name>
    <name type="common">malaria parasite P. ovale</name>
    <dbReference type="NCBI Taxonomy" id="36330"/>
    <lineage>
        <taxon>Eukaryota</taxon>
        <taxon>Sar</taxon>
        <taxon>Alveolata</taxon>
        <taxon>Apicomplexa</taxon>
        <taxon>Aconoidasida</taxon>
        <taxon>Haemosporida</taxon>
        <taxon>Plasmodiidae</taxon>
        <taxon>Plasmodium</taxon>
        <taxon>Plasmodium (Plasmodium)</taxon>
    </lineage>
</organism>
<accession>A0A1C3KTF3</accession>